<organism evidence="4 5">
    <name type="scientific">Cyphellophora europaea (strain CBS 101466)</name>
    <name type="common">Phialophora europaea</name>
    <dbReference type="NCBI Taxonomy" id="1220924"/>
    <lineage>
        <taxon>Eukaryota</taxon>
        <taxon>Fungi</taxon>
        <taxon>Dikarya</taxon>
        <taxon>Ascomycota</taxon>
        <taxon>Pezizomycotina</taxon>
        <taxon>Eurotiomycetes</taxon>
        <taxon>Chaetothyriomycetidae</taxon>
        <taxon>Chaetothyriales</taxon>
        <taxon>Cyphellophoraceae</taxon>
        <taxon>Cyphellophora</taxon>
    </lineage>
</organism>
<dbReference type="HOGENOM" id="CLU_010194_13_1_1"/>
<dbReference type="PRINTS" id="PR00081">
    <property type="entry name" value="GDHRDH"/>
</dbReference>
<name>W2SCC8_CYPE1</name>
<dbReference type="PANTHER" id="PTHR43180">
    <property type="entry name" value="3-OXOACYL-(ACYL-CARRIER-PROTEIN) REDUCTASE (AFU_ORTHOLOGUE AFUA_6G11210)"/>
    <property type="match status" value="1"/>
</dbReference>
<proteinExistence type="inferred from homology"/>
<dbReference type="Proteomes" id="UP000030752">
    <property type="component" value="Unassembled WGS sequence"/>
</dbReference>
<protein>
    <submittedName>
        <fullName evidence="4">Uncharacterized protein</fullName>
    </submittedName>
</protein>
<evidence type="ECO:0000256" key="1">
    <source>
        <dbReference type="ARBA" id="ARBA00006484"/>
    </source>
</evidence>
<dbReference type="eggNOG" id="KOG0725">
    <property type="taxonomic scope" value="Eukaryota"/>
</dbReference>
<keyword evidence="2" id="KW-0560">Oxidoreductase</keyword>
<dbReference type="EMBL" id="KB822711">
    <property type="protein sequence ID" value="ETN46265.1"/>
    <property type="molecule type" value="Genomic_DNA"/>
</dbReference>
<dbReference type="STRING" id="1220924.W2SCC8"/>
<feature type="region of interest" description="Disordered" evidence="3">
    <location>
        <begin position="326"/>
        <end position="347"/>
    </location>
</feature>
<dbReference type="Gene3D" id="3.40.50.720">
    <property type="entry name" value="NAD(P)-binding Rossmann-like Domain"/>
    <property type="match status" value="1"/>
</dbReference>
<gene>
    <name evidence="4" type="ORF">HMPREF1541_00449</name>
</gene>
<evidence type="ECO:0000256" key="2">
    <source>
        <dbReference type="ARBA" id="ARBA00023002"/>
    </source>
</evidence>
<dbReference type="Pfam" id="PF00106">
    <property type="entry name" value="adh_short"/>
    <property type="match status" value="1"/>
</dbReference>
<dbReference type="GeneID" id="19967788"/>
<dbReference type="OrthoDB" id="37659at2759"/>
<reference evidence="4 5" key="1">
    <citation type="submission" date="2013-03" db="EMBL/GenBank/DDBJ databases">
        <title>The Genome Sequence of Phialophora europaea CBS 101466.</title>
        <authorList>
            <consortium name="The Broad Institute Genomics Platform"/>
            <person name="Cuomo C."/>
            <person name="de Hoog S."/>
            <person name="Gorbushina A."/>
            <person name="Walker B."/>
            <person name="Young S.K."/>
            <person name="Zeng Q."/>
            <person name="Gargeya S."/>
            <person name="Fitzgerald M."/>
            <person name="Haas B."/>
            <person name="Abouelleil A."/>
            <person name="Allen A.W."/>
            <person name="Alvarado L."/>
            <person name="Arachchi H.M."/>
            <person name="Berlin A.M."/>
            <person name="Chapman S.B."/>
            <person name="Gainer-Dewar J."/>
            <person name="Goldberg J."/>
            <person name="Griggs A."/>
            <person name="Gujja S."/>
            <person name="Hansen M."/>
            <person name="Howarth C."/>
            <person name="Imamovic A."/>
            <person name="Ireland A."/>
            <person name="Larimer J."/>
            <person name="McCowan C."/>
            <person name="Murphy C."/>
            <person name="Pearson M."/>
            <person name="Poon T.W."/>
            <person name="Priest M."/>
            <person name="Roberts A."/>
            <person name="Saif S."/>
            <person name="Shea T."/>
            <person name="Sisk P."/>
            <person name="Sykes S."/>
            <person name="Wortman J."/>
            <person name="Nusbaum C."/>
            <person name="Birren B."/>
        </authorList>
    </citation>
    <scope>NUCLEOTIDE SEQUENCE [LARGE SCALE GENOMIC DNA]</scope>
    <source>
        <strain evidence="4 5">CBS 101466</strain>
    </source>
</reference>
<evidence type="ECO:0000313" key="4">
    <source>
        <dbReference type="EMBL" id="ETN46265.1"/>
    </source>
</evidence>
<evidence type="ECO:0000256" key="3">
    <source>
        <dbReference type="SAM" id="MobiDB-lite"/>
    </source>
</evidence>
<dbReference type="InterPro" id="IPR036291">
    <property type="entry name" value="NAD(P)-bd_dom_sf"/>
</dbReference>
<dbReference type="GO" id="GO:0016491">
    <property type="term" value="F:oxidoreductase activity"/>
    <property type="evidence" value="ECO:0007669"/>
    <property type="project" value="UniProtKB-KW"/>
</dbReference>
<dbReference type="InParanoid" id="W2SCC8"/>
<dbReference type="PANTHER" id="PTHR43180:SF86">
    <property type="entry name" value="DEHYDROGENASE, PUTATIVE (AFU_ORTHOLOGUE AFUA_3G00290)-RELATED"/>
    <property type="match status" value="1"/>
</dbReference>
<keyword evidence="5" id="KW-1185">Reference proteome</keyword>
<dbReference type="AlphaFoldDB" id="W2SCC8"/>
<evidence type="ECO:0000313" key="5">
    <source>
        <dbReference type="Proteomes" id="UP000030752"/>
    </source>
</evidence>
<dbReference type="VEuPathDB" id="FungiDB:HMPREF1541_00449"/>
<dbReference type="SUPFAM" id="SSF51735">
    <property type="entry name" value="NAD(P)-binding Rossmann-fold domains"/>
    <property type="match status" value="1"/>
</dbReference>
<comment type="similarity">
    <text evidence="1">Belongs to the short-chain dehydrogenases/reductases (SDR) family.</text>
</comment>
<dbReference type="InterPro" id="IPR002347">
    <property type="entry name" value="SDR_fam"/>
</dbReference>
<sequence length="347" mass="37294">MARLDPQSQSLNLSTSLRDAVVVLSGGSRGIGAATVSLLGSYGAKVVFGDLDEPMTPSPPNSTFIRTDVRNYADIVKLFKAALDQHGRVDHAISNAAIMERSGWFSPSLGIDGVANMPDMATEEINLRGSMWFAHVAVQYLAHGAAGDENKSLTLMSSVAGFKETPGLFAYQAAKHGVIGIMRSLRLYLPKAFKVNIRVNTVCPSATNTQMIAGIKGTWDDSAIKINSVEDVGNIIVAICAAGKGSQSVWYDGVNSQGTRRRRNRGGMDWDDDEREARGMSGRSWVVIAGQAWDLEENLDRTEDLWLGLESSEVLEKGQRALGVGGDWIPSGGAKGQERQVPVVPDS</sequence>
<dbReference type="RefSeq" id="XP_008710977.1">
    <property type="nucleotide sequence ID" value="XM_008712755.1"/>
</dbReference>
<accession>W2SCC8</accession>